<dbReference type="PRINTS" id="PR00463">
    <property type="entry name" value="EP450I"/>
</dbReference>
<evidence type="ECO:0000256" key="11">
    <source>
        <dbReference type="ARBA" id="ARBA00023033"/>
    </source>
</evidence>
<dbReference type="PRINTS" id="PR00385">
    <property type="entry name" value="P450"/>
</dbReference>
<protein>
    <submittedName>
        <fullName evidence="15">Cytochrome P450</fullName>
    </submittedName>
</protein>
<keyword evidence="5 13" id="KW-0349">Heme</keyword>
<organism evidence="15 16">
    <name type="scientific">Stachybotrys elegans</name>
    <dbReference type="NCBI Taxonomy" id="80388"/>
    <lineage>
        <taxon>Eukaryota</taxon>
        <taxon>Fungi</taxon>
        <taxon>Dikarya</taxon>
        <taxon>Ascomycota</taxon>
        <taxon>Pezizomycotina</taxon>
        <taxon>Sordariomycetes</taxon>
        <taxon>Hypocreomycetidae</taxon>
        <taxon>Hypocreales</taxon>
        <taxon>Stachybotryaceae</taxon>
        <taxon>Stachybotrys</taxon>
    </lineage>
</organism>
<dbReference type="Gene3D" id="1.10.630.10">
    <property type="entry name" value="Cytochrome P450"/>
    <property type="match status" value="1"/>
</dbReference>
<comment type="similarity">
    <text evidence="4">Belongs to the cytochrome P450 family.</text>
</comment>
<feature type="binding site" description="axial binding residue" evidence="13">
    <location>
        <position position="489"/>
    </location>
    <ligand>
        <name>heme</name>
        <dbReference type="ChEBI" id="CHEBI:30413"/>
    </ligand>
    <ligandPart>
        <name>Fe</name>
        <dbReference type="ChEBI" id="CHEBI:18248"/>
    </ligandPart>
</feature>
<dbReference type="PANTHER" id="PTHR24305:SF112">
    <property type="entry name" value="L-ORNITHINE-N5-MONOOXYGENASE (EUROFUNG)"/>
    <property type="match status" value="1"/>
</dbReference>
<comment type="subcellular location">
    <subcellularLocation>
        <location evidence="2">Membrane</location>
    </subcellularLocation>
</comment>
<dbReference type="Pfam" id="PF00067">
    <property type="entry name" value="p450"/>
    <property type="match status" value="1"/>
</dbReference>
<reference evidence="15" key="1">
    <citation type="journal article" date="2021" name="Nat. Commun.">
        <title>Genetic determinants of endophytism in the Arabidopsis root mycobiome.</title>
        <authorList>
            <person name="Mesny F."/>
            <person name="Miyauchi S."/>
            <person name="Thiergart T."/>
            <person name="Pickel B."/>
            <person name="Atanasova L."/>
            <person name="Karlsson M."/>
            <person name="Huettel B."/>
            <person name="Barry K.W."/>
            <person name="Haridas S."/>
            <person name="Chen C."/>
            <person name="Bauer D."/>
            <person name="Andreopoulos W."/>
            <person name="Pangilinan J."/>
            <person name="LaButti K."/>
            <person name="Riley R."/>
            <person name="Lipzen A."/>
            <person name="Clum A."/>
            <person name="Drula E."/>
            <person name="Henrissat B."/>
            <person name="Kohler A."/>
            <person name="Grigoriev I.V."/>
            <person name="Martin F.M."/>
            <person name="Hacquard S."/>
        </authorList>
    </citation>
    <scope>NUCLEOTIDE SEQUENCE</scope>
    <source>
        <strain evidence="15">MPI-CAGE-CH-0235</strain>
    </source>
</reference>
<dbReference type="SUPFAM" id="SSF48264">
    <property type="entry name" value="Cytochrome P450"/>
    <property type="match status" value="1"/>
</dbReference>
<evidence type="ECO:0000256" key="8">
    <source>
        <dbReference type="ARBA" id="ARBA00022989"/>
    </source>
</evidence>
<proteinExistence type="inferred from homology"/>
<keyword evidence="7 13" id="KW-0479">Metal-binding</keyword>
<sequence length="554" mass="62457">MNSISIAPGTAWPFAAIGAGVGLHLGFFIRGEHHMNGVKYMQIATLAFCGFAAALTRFYGVTLPSALLTTSSISGYMLLGTLSSTLAYRLLFHPLRRFPGPFGAQITSLWFSNHVYRNADAHKKSLELYKKYGTFVRVGSNDLMIVHPLAVPVVHGLQSKCRKASWYDEDWPRASIHTSRDHQFHHSRRRVWSQAFSDKALRGYENRIVSYNRALIDRLYEYGGQPVNAAKWFNYYSFDVMGDLAFGRDFDMLSSGQQHWAVGLLEEAMSIQGLKLPTWIFRMLVAVPGLTEKYWRFIHYCDEQLDLKIKGEKESENPDLMSTLLEDVGSQPSKQDMLTLRSDSRTIIVAGSDTTAATLSHIFWQLASHPEHIDLLRKELAPLASEDGTFEHQKIQHADHLNAIINETLRLNPVPPTAIVRKTPPEGIFVDGTFIPGNMHVWTPQYVIGRSEIAYERPYEFIPERWYSKPGMIKEKAGYAPFSTGPYGCIGRPLALMQLRLVIADCITKFDIGYPKGHDGSGFIDNVKDRFTWGLAELILCFRPRSGVEANESG</sequence>
<dbReference type="GO" id="GO:0005506">
    <property type="term" value="F:iron ion binding"/>
    <property type="evidence" value="ECO:0007669"/>
    <property type="project" value="InterPro"/>
</dbReference>
<dbReference type="PANTHER" id="PTHR24305">
    <property type="entry name" value="CYTOCHROME P450"/>
    <property type="match status" value="1"/>
</dbReference>
<dbReference type="EMBL" id="JAGPNK010000011">
    <property type="protein sequence ID" value="KAH7311409.1"/>
    <property type="molecule type" value="Genomic_DNA"/>
</dbReference>
<dbReference type="GO" id="GO:0016020">
    <property type="term" value="C:membrane"/>
    <property type="evidence" value="ECO:0007669"/>
    <property type="project" value="UniProtKB-SubCell"/>
</dbReference>
<evidence type="ECO:0000313" key="15">
    <source>
        <dbReference type="EMBL" id="KAH7311409.1"/>
    </source>
</evidence>
<evidence type="ECO:0000256" key="9">
    <source>
        <dbReference type="ARBA" id="ARBA00023002"/>
    </source>
</evidence>
<dbReference type="CDD" id="cd11061">
    <property type="entry name" value="CYP67-like"/>
    <property type="match status" value="1"/>
</dbReference>
<evidence type="ECO:0000256" key="13">
    <source>
        <dbReference type="PIRSR" id="PIRSR602401-1"/>
    </source>
</evidence>
<dbReference type="InterPro" id="IPR001128">
    <property type="entry name" value="Cyt_P450"/>
</dbReference>
<dbReference type="InterPro" id="IPR002401">
    <property type="entry name" value="Cyt_P450_E_grp-I"/>
</dbReference>
<evidence type="ECO:0000256" key="10">
    <source>
        <dbReference type="ARBA" id="ARBA00023004"/>
    </source>
</evidence>
<dbReference type="InterPro" id="IPR050121">
    <property type="entry name" value="Cytochrome_P450_monoxygenase"/>
</dbReference>
<keyword evidence="9" id="KW-0560">Oxidoreductase</keyword>
<evidence type="ECO:0000256" key="14">
    <source>
        <dbReference type="SAM" id="Phobius"/>
    </source>
</evidence>
<evidence type="ECO:0000256" key="2">
    <source>
        <dbReference type="ARBA" id="ARBA00004370"/>
    </source>
</evidence>
<dbReference type="Proteomes" id="UP000813444">
    <property type="component" value="Unassembled WGS sequence"/>
</dbReference>
<dbReference type="InterPro" id="IPR036396">
    <property type="entry name" value="Cyt_P450_sf"/>
</dbReference>
<evidence type="ECO:0000256" key="3">
    <source>
        <dbReference type="ARBA" id="ARBA00004685"/>
    </source>
</evidence>
<evidence type="ECO:0000256" key="12">
    <source>
        <dbReference type="ARBA" id="ARBA00023136"/>
    </source>
</evidence>
<comment type="pathway">
    <text evidence="3">Mycotoxin biosynthesis.</text>
</comment>
<gene>
    <name evidence="15" type="ORF">B0I35DRAFT_377514</name>
</gene>
<dbReference type="OrthoDB" id="6692864at2759"/>
<dbReference type="GO" id="GO:0004497">
    <property type="term" value="F:monooxygenase activity"/>
    <property type="evidence" value="ECO:0007669"/>
    <property type="project" value="UniProtKB-KW"/>
</dbReference>
<dbReference type="GO" id="GO:0016705">
    <property type="term" value="F:oxidoreductase activity, acting on paired donors, with incorporation or reduction of molecular oxygen"/>
    <property type="evidence" value="ECO:0007669"/>
    <property type="project" value="InterPro"/>
</dbReference>
<evidence type="ECO:0000256" key="7">
    <source>
        <dbReference type="ARBA" id="ARBA00022723"/>
    </source>
</evidence>
<dbReference type="GO" id="GO:1902181">
    <property type="term" value="P:verruculogen biosynthetic process"/>
    <property type="evidence" value="ECO:0007669"/>
    <property type="project" value="UniProtKB-ARBA"/>
</dbReference>
<accession>A0A8K0WN17</accession>
<evidence type="ECO:0000256" key="5">
    <source>
        <dbReference type="ARBA" id="ARBA00022617"/>
    </source>
</evidence>
<evidence type="ECO:0000256" key="6">
    <source>
        <dbReference type="ARBA" id="ARBA00022692"/>
    </source>
</evidence>
<comment type="cofactor">
    <cofactor evidence="1 13">
        <name>heme</name>
        <dbReference type="ChEBI" id="CHEBI:30413"/>
    </cofactor>
</comment>
<evidence type="ECO:0000256" key="4">
    <source>
        <dbReference type="ARBA" id="ARBA00010617"/>
    </source>
</evidence>
<evidence type="ECO:0000313" key="16">
    <source>
        <dbReference type="Proteomes" id="UP000813444"/>
    </source>
</evidence>
<name>A0A8K0WN17_9HYPO</name>
<keyword evidence="11" id="KW-0503">Monooxygenase</keyword>
<feature type="transmembrane region" description="Helical" evidence="14">
    <location>
        <begin position="73"/>
        <end position="92"/>
    </location>
</feature>
<keyword evidence="10 13" id="KW-0408">Iron</keyword>
<evidence type="ECO:0000256" key="1">
    <source>
        <dbReference type="ARBA" id="ARBA00001971"/>
    </source>
</evidence>
<feature type="transmembrane region" description="Helical" evidence="14">
    <location>
        <begin position="43"/>
        <end position="61"/>
    </location>
</feature>
<feature type="transmembrane region" description="Helical" evidence="14">
    <location>
        <begin position="12"/>
        <end position="31"/>
    </location>
</feature>
<keyword evidence="12 14" id="KW-0472">Membrane</keyword>
<dbReference type="AlphaFoldDB" id="A0A8K0WN17"/>
<keyword evidence="16" id="KW-1185">Reference proteome</keyword>
<comment type="caution">
    <text evidence="15">The sequence shown here is derived from an EMBL/GenBank/DDBJ whole genome shotgun (WGS) entry which is preliminary data.</text>
</comment>
<dbReference type="FunFam" id="1.10.630.10:FF:000063">
    <property type="entry name" value="Cytochrome P450 monooxygenase"/>
    <property type="match status" value="1"/>
</dbReference>
<keyword evidence="8 14" id="KW-1133">Transmembrane helix</keyword>
<dbReference type="GO" id="GO:0020037">
    <property type="term" value="F:heme binding"/>
    <property type="evidence" value="ECO:0007669"/>
    <property type="project" value="InterPro"/>
</dbReference>
<keyword evidence="6 14" id="KW-0812">Transmembrane</keyword>